<keyword evidence="4" id="KW-0862">Zinc</keyword>
<keyword evidence="3 6" id="KW-0863">Zinc-finger</keyword>
<reference evidence="8 9" key="1">
    <citation type="submission" date="2024-01" db="EMBL/GenBank/DDBJ databases">
        <title>Genome assemblies of Stephania.</title>
        <authorList>
            <person name="Yang L."/>
        </authorList>
    </citation>
    <scope>NUCLEOTIDE SEQUENCE [LARGE SCALE GENOMIC DNA]</scope>
    <source>
        <strain evidence="8">YNDBR</strain>
        <tissue evidence="8">Leaf</tissue>
    </source>
</reference>
<evidence type="ECO:0000313" key="9">
    <source>
        <dbReference type="Proteomes" id="UP001420932"/>
    </source>
</evidence>
<dbReference type="InterPro" id="IPR036236">
    <property type="entry name" value="Znf_C2H2_sf"/>
</dbReference>
<keyword evidence="2" id="KW-0479">Metal-binding</keyword>
<organism evidence="8 9">
    <name type="scientific">Stephania yunnanensis</name>
    <dbReference type="NCBI Taxonomy" id="152371"/>
    <lineage>
        <taxon>Eukaryota</taxon>
        <taxon>Viridiplantae</taxon>
        <taxon>Streptophyta</taxon>
        <taxon>Embryophyta</taxon>
        <taxon>Tracheophyta</taxon>
        <taxon>Spermatophyta</taxon>
        <taxon>Magnoliopsida</taxon>
        <taxon>Ranunculales</taxon>
        <taxon>Menispermaceae</taxon>
        <taxon>Menispermoideae</taxon>
        <taxon>Cissampelideae</taxon>
        <taxon>Stephania</taxon>
    </lineage>
</organism>
<keyword evidence="5" id="KW-0539">Nucleus</keyword>
<comment type="subcellular location">
    <subcellularLocation>
        <location evidence="1">Nucleus</location>
    </subcellularLocation>
</comment>
<dbReference type="PANTHER" id="PTHR47287">
    <property type="entry name" value="C2H2 AND C2HC ZINC FINGERS SUPERFAMILY PROTEIN"/>
    <property type="match status" value="1"/>
</dbReference>
<name>A0AAP0I3C2_9MAGN</name>
<evidence type="ECO:0000256" key="4">
    <source>
        <dbReference type="ARBA" id="ARBA00022833"/>
    </source>
</evidence>
<dbReference type="PROSITE" id="PS00028">
    <property type="entry name" value="ZINC_FINGER_C2H2_1"/>
    <property type="match status" value="1"/>
</dbReference>
<evidence type="ECO:0000259" key="7">
    <source>
        <dbReference type="PROSITE" id="PS50157"/>
    </source>
</evidence>
<proteinExistence type="predicted"/>
<dbReference type="GO" id="GO:0009788">
    <property type="term" value="P:negative regulation of abscisic acid-activated signaling pathway"/>
    <property type="evidence" value="ECO:0007669"/>
    <property type="project" value="InterPro"/>
</dbReference>
<sequence length="258" mass="29342">MSFVLQSNDLVIDEESPCKKINEKNCKQCDINDHDAVKSNFAFDIKPLSNQSNILSPKLELNLINPHDHDHTHAKKADSKIFMCNYCRRKFCSSQALGGHQNAHKRERTLAKQGQGAISNPVGFGYHSYNSSYPAYSSMNGFSHHHGMRMQYSAMHHRPYFPWSLRYGDGRWPSTLMRSHASHHHHHQPNIQTALSGLKVMDYVHPYKKGDQCDVEGDIGSVNGNCSSQNGDLHVQPVVDLLQRKQEQDPKLDLTLRL</sequence>
<gene>
    <name evidence="8" type="ORF">Syun_023442</name>
</gene>
<evidence type="ECO:0000256" key="3">
    <source>
        <dbReference type="ARBA" id="ARBA00022771"/>
    </source>
</evidence>
<evidence type="ECO:0000256" key="5">
    <source>
        <dbReference type="ARBA" id="ARBA00023242"/>
    </source>
</evidence>
<dbReference type="Proteomes" id="UP001420932">
    <property type="component" value="Unassembled WGS sequence"/>
</dbReference>
<evidence type="ECO:0000256" key="2">
    <source>
        <dbReference type="ARBA" id="ARBA00022723"/>
    </source>
</evidence>
<dbReference type="InterPro" id="IPR013087">
    <property type="entry name" value="Znf_C2H2_type"/>
</dbReference>
<feature type="domain" description="C2H2-type" evidence="7">
    <location>
        <begin position="82"/>
        <end position="109"/>
    </location>
</feature>
<dbReference type="PROSITE" id="PS50157">
    <property type="entry name" value="ZINC_FINGER_C2H2_2"/>
    <property type="match status" value="1"/>
</dbReference>
<dbReference type="GO" id="GO:0008270">
    <property type="term" value="F:zinc ion binding"/>
    <property type="evidence" value="ECO:0007669"/>
    <property type="project" value="UniProtKB-KW"/>
</dbReference>
<evidence type="ECO:0000256" key="1">
    <source>
        <dbReference type="ARBA" id="ARBA00004123"/>
    </source>
</evidence>
<dbReference type="Gene3D" id="3.30.160.60">
    <property type="entry name" value="Classic Zinc Finger"/>
    <property type="match status" value="1"/>
</dbReference>
<accession>A0AAP0I3C2</accession>
<keyword evidence="9" id="KW-1185">Reference proteome</keyword>
<evidence type="ECO:0000256" key="6">
    <source>
        <dbReference type="PROSITE-ProRule" id="PRU00042"/>
    </source>
</evidence>
<dbReference type="SUPFAM" id="SSF57667">
    <property type="entry name" value="beta-beta-alpha zinc fingers"/>
    <property type="match status" value="1"/>
</dbReference>
<dbReference type="GO" id="GO:0005634">
    <property type="term" value="C:nucleus"/>
    <property type="evidence" value="ECO:0007669"/>
    <property type="project" value="UniProtKB-SubCell"/>
</dbReference>
<evidence type="ECO:0000313" key="8">
    <source>
        <dbReference type="EMBL" id="KAK9107431.1"/>
    </source>
</evidence>
<dbReference type="AlphaFoldDB" id="A0AAP0I3C2"/>
<dbReference type="EMBL" id="JBBNAF010000010">
    <property type="protein sequence ID" value="KAK9107431.1"/>
    <property type="molecule type" value="Genomic_DNA"/>
</dbReference>
<protein>
    <recommendedName>
        <fullName evidence="7">C2H2-type domain-containing protein</fullName>
    </recommendedName>
</protein>
<comment type="caution">
    <text evidence="8">The sequence shown here is derived from an EMBL/GenBank/DDBJ whole genome shotgun (WGS) entry which is preliminary data.</text>
</comment>
<dbReference type="InterPro" id="IPR044246">
    <property type="entry name" value="ZFP3-like"/>
</dbReference>
<dbReference type="PANTHER" id="PTHR47287:SF15">
    <property type="entry name" value="ZINC FINGER PROTEIN 3-LIKE"/>
    <property type="match status" value="1"/>
</dbReference>